<gene>
    <name evidence="2" type="ORF">ABE541_25015</name>
</gene>
<evidence type="ECO:0000313" key="3">
    <source>
        <dbReference type="Proteomes" id="UP001409291"/>
    </source>
</evidence>
<feature type="coiled-coil region" evidence="1">
    <location>
        <begin position="39"/>
        <end position="66"/>
    </location>
</feature>
<evidence type="ECO:0000256" key="1">
    <source>
        <dbReference type="SAM" id="Coils"/>
    </source>
</evidence>
<organism evidence="2 3">
    <name type="scientific">Sphingobacterium kitahiroshimense</name>
    <dbReference type="NCBI Taxonomy" id="470446"/>
    <lineage>
        <taxon>Bacteria</taxon>
        <taxon>Pseudomonadati</taxon>
        <taxon>Bacteroidota</taxon>
        <taxon>Sphingobacteriia</taxon>
        <taxon>Sphingobacteriales</taxon>
        <taxon>Sphingobacteriaceae</taxon>
        <taxon>Sphingobacterium</taxon>
    </lineage>
</organism>
<comment type="caution">
    <text evidence="2">The sequence shown here is derived from an EMBL/GenBank/DDBJ whole genome shotgun (WGS) entry which is preliminary data.</text>
</comment>
<dbReference type="RefSeq" id="WP_132772246.1">
    <property type="nucleotide sequence ID" value="NZ_JAOQNK010000001.1"/>
</dbReference>
<keyword evidence="1" id="KW-0175">Coiled coil</keyword>
<name>A0ABV0C143_9SPHI</name>
<reference evidence="2 3" key="1">
    <citation type="submission" date="2024-04" db="EMBL/GenBank/DDBJ databases">
        <title>WGS of bacteria from Torrens River.</title>
        <authorList>
            <person name="Wyrsch E.R."/>
            <person name="Drigo B."/>
        </authorList>
    </citation>
    <scope>NUCLEOTIDE SEQUENCE [LARGE SCALE GENOMIC DNA]</scope>
    <source>
        <strain evidence="2 3">TWI391</strain>
    </source>
</reference>
<accession>A0ABV0C143</accession>
<proteinExistence type="predicted"/>
<dbReference type="Proteomes" id="UP001409291">
    <property type="component" value="Unassembled WGS sequence"/>
</dbReference>
<keyword evidence="3" id="KW-1185">Reference proteome</keyword>
<protein>
    <submittedName>
        <fullName evidence="2">Uncharacterized protein</fullName>
    </submittedName>
</protein>
<sequence>MKGINDLKHRKLLALSLNFQGEIKHDIDASVLFALGKELNDLNQLYSQYQEVLLQLEILVKEYEVKERNIRSGILSRSLRKLVREGQTGVDLRTVINSFNSCAR</sequence>
<dbReference type="EMBL" id="JBDJNQ010000019">
    <property type="protein sequence ID" value="MEN5380545.1"/>
    <property type="molecule type" value="Genomic_DNA"/>
</dbReference>
<evidence type="ECO:0000313" key="2">
    <source>
        <dbReference type="EMBL" id="MEN5380545.1"/>
    </source>
</evidence>